<dbReference type="VEuPathDB" id="FungiDB:PYU1_G000113"/>
<dbReference type="EMBL" id="GL376636">
    <property type="status" value="NOT_ANNOTATED_CDS"/>
    <property type="molecule type" value="Genomic_DNA"/>
</dbReference>
<dbReference type="Pfam" id="PF00583">
    <property type="entry name" value="Acetyltransf_1"/>
    <property type="match status" value="1"/>
</dbReference>
<name>K3W572_GLOUD</name>
<evidence type="ECO:0000313" key="2">
    <source>
        <dbReference type="EnsemblProtists" id="PYU1_T000113"/>
    </source>
</evidence>
<accession>K3W572</accession>
<dbReference type="InParanoid" id="K3W572"/>
<dbReference type="InterPro" id="IPR000182">
    <property type="entry name" value="GNAT_dom"/>
</dbReference>
<dbReference type="EnsemblProtists" id="PYU1_T000113">
    <property type="protein sequence ID" value="PYU1_T000113"/>
    <property type="gene ID" value="PYU1_G000113"/>
</dbReference>
<dbReference type="PROSITE" id="PS51186">
    <property type="entry name" value="GNAT"/>
    <property type="match status" value="1"/>
</dbReference>
<organism evidence="2 3">
    <name type="scientific">Globisporangium ultimum (strain ATCC 200006 / CBS 805.95 / DAOM BR144)</name>
    <name type="common">Pythium ultimum</name>
    <dbReference type="NCBI Taxonomy" id="431595"/>
    <lineage>
        <taxon>Eukaryota</taxon>
        <taxon>Sar</taxon>
        <taxon>Stramenopiles</taxon>
        <taxon>Oomycota</taxon>
        <taxon>Peronosporomycetes</taxon>
        <taxon>Pythiales</taxon>
        <taxon>Pythiaceae</taxon>
        <taxon>Globisporangium</taxon>
    </lineage>
</organism>
<dbReference type="Gene3D" id="3.40.630.30">
    <property type="match status" value="1"/>
</dbReference>
<dbReference type="GO" id="GO:0006048">
    <property type="term" value="P:UDP-N-acetylglucosamine biosynthetic process"/>
    <property type="evidence" value="ECO:0007669"/>
    <property type="project" value="UniProtKB-UniPathway"/>
</dbReference>
<reference evidence="3" key="2">
    <citation type="submission" date="2010-04" db="EMBL/GenBank/DDBJ databases">
        <authorList>
            <person name="Buell R."/>
            <person name="Hamilton J."/>
            <person name="Hostetler J."/>
        </authorList>
    </citation>
    <scope>NUCLEOTIDE SEQUENCE [LARGE SCALE GENOMIC DNA]</scope>
    <source>
        <strain evidence="3">DAOM:BR144</strain>
    </source>
</reference>
<dbReference type="GO" id="GO:0008080">
    <property type="term" value="F:N-acetyltransferase activity"/>
    <property type="evidence" value="ECO:0007669"/>
    <property type="project" value="TreeGrafter"/>
</dbReference>
<reference evidence="2" key="3">
    <citation type="submission" date="2015-02" db="UniProtKB">
        <authorList>
            <consortium name="EnsemblProtists"/>
        </authorList>
    </citation>
    <scope>IDENTIFICATION</scope>
    <source>
        <strain evidence="2">DAOM BR144</strain>
    </source>
</reference>
<evidence type="ECO:0000259" key="1">
    <source>
        <dbReference type="PROSITE" id="PS51186"/>
    </source>
</evidence>
<sequence length="150" mass="17205">MTLVVTRVATAEEKKINFELRLQVFVEDQGYDVAEEIDEYDEKDTTLHFLGKDTEQDKFVAAARVLMNPSTRTAKIGRVGLLPECRGKNYGVALMHGVEQLVADVADTYVLSAVYHRKGFYEKCGYQCVNDEIYIERTVDHCLMMKKREE</sequence>
<dbReference type="Proteomes" id="UP000019132">
    <property type="component" value="Unassembled WGS sequence"/>
</dbReference>
<proteinExistence type="predicted"/>
<keyword evidence="3" id="KW-1185">Reference proteome</keyword>
<protein>
    <recommendedName>
        <fullName evidence="1">N-acetyltransferase domain-containing protein</fullName>
    </recommendedName>
</protein>
<dbReference type="UniPathway" id="UPA00113">
    <property type="reaction ID" value="UER00529"/>
</dbReference>
<evidence type="ECO:0000313" key="3">
    <source>
        <dbReference type="Proteomes" id="UP000019132"/>
    </source>
</evidence>
<dbReference type="STRING" id="431595.K3W572"/>
<dbReference type="InterPro" id="IPR016181">
    <property type="entry name" value="Acyl_CoA_acyltransferase"/>
</dbReference>
<dbReference type="PANTHER" id="PTHR13355">
    <property type="entry name" value="GLUCOSAMINE 6-PHOSPHATE N-ACETYLTRANSFERASE"/>
    <property type="match status" value="1"/>
</dbReference>
<feature type="domain" description="N-acetyltransferase" evidence="1">
    <location>
        <begin position="4"/>
        <end position="149"/>
    </location>
</feature>
<dbReference type="PANTHER" id="PTHR13355:SF22">
    <property type="entry name" value="SLL0786 PROTEIN"/>
    <property type="match status" value="1"/>
</dbReference>
<reference evidence="3" key="1">
    <citation type="journal article" date="2010" name="Genome Biol.">
        <title>Genome sequence of the necrotrophic plant pathogen Pythium ultimum reveals original pathogenicity mechanisms and effector repertoire.</title>
        <authorList>
            <person name="Levesque C.A."/>
            <person name="Brouwer H."/>
            <person name="Cano L."/>
            <person name="Hamilton J.P."/>
            <person name="Holt C."/>
            <person name="Huitema E."/>
            <person name="Raffaele S."/>
            <person name="Robideau G.P."/>
            <person name="Thines M."/>
            <person name="Win J."/>
            <person name="Zerillo M.M."/>
            <person name="Beakes G.W."/>
            <person name="Boore J.L."/>
            <person name="Busam D."/>
            <person name="Dumas B."/>
            <person name="Ferriera S."/>
            <person name="Fuerstenberg S.I."/>
            <person name="Gachon C.M."/>
            <person name="Gaulin E."/>
            <person name="Govers F."/>
            <person name="Grenville-Briggs L."/>
            <person name="Horner N."/>
            <person name="Hostetler J."/>
            <person name="Jiang R.H."/>
            <person name="Johnson J."/>
            <person name="Krajaejun T."/>
            <person name="Lin H."/>
            <person name="Meijer H.J."/>
            <person name="Moore B."/>
            <person name="Morris P."/>
            <person name="Phuntmart V."/>
            <person name="Puiu D."/>
            <person name="Shetty J."/>
            <person name="Stajich J.E."/>
            <person name="Tripathy S."/>
            <person name="Wawra S."/>
            <person name="van West P."/>
            <person name="Whitty B.R."/>
            <person name="Coutinho P.M."/>
            <person name="Henrissat B."/>
            <person name="Martin F."/>
            <person name="Thomas P.D."/>
            <person name="Tyler B.M."/>
            <person name="De Vries R.P."/>
            <person name="Kamoun S."/>
            <person name="Yandell M."/>
            <person name="Tisserat N."/>
            <person name="Buell C.R."/>
        </authorList>
    </citation>
    <scope>NUCLEOTIDE SEQUENCE</scope>
    <source>
        <strain evidence="3">DAOM:BR144</strain>
    </source>
</reference>
<dbReference type="AlphaFoldDB" id="K3W572"/>
<dbReference type="HOGENOM" id="CLU_056607_6_3_1"/>
<dbReference type="eggNOG" id="ENOG502S8FT">
    <property type="taxonomic scope" value="Eukaryota"/>
</dbReference>
<dbReference type="InterPro" id="IPR039143">
    <property type="entry name" value="GNPNAT1-like"/>
</dbReference>
<dbReference type="SUPFAM" id="SSF55729">
    <property type="entry name" value="Acyl-CoA N-acyltransferases (Nat)"/>
    <property type="match status" value="1"/>
</dbReference>